<dbReference type="EMBL" id="MU003703">
    <property type="protein sequence ID" value="KAF2808585.1"/>
    <property type="molecule type" value="Genomic_DNA"/>
</dbReference>
<reference evidence="3 5" key="1">
    <citation type="journal article" date="2020" name="Stud. Mycol.">
        <title>101 Dothideomycetes genomes: a test case for predicting lifestyles and emergence of pathogens.</title>
        <authorList>
            <person name="Haridas S."/>
            <person name="Albert R."/>
            <person name="Binder M."/>
            <person name="Bloem J."/>
            <person name="Labutti K."/>
            <person name="Salamov A."/>
            <person name="Andreopoulos B."/>
            <person name="Baker S."/>
            <person name="Barry K."/>
            <person name="Bills G."/>
            <person name="Bluhm B."/>
            <person name="Cannon C."/>
            <person name="Castanera R."/>
            <person name="Culley D."/>
            <person name="Daum C."/>
            <person name="Ezra D."/>
            <person name="Gonzalez J."/>
            <person name="Henrissat B."/>
            <person name="Kuo A."/>
            <person name="Liang C."/>
            <person name="Lipzen A."/>
            <person name="Lutzoni F."/>
            <person name="Magnuson J."/>
            <person name="Mondo S."/>
            <person name="Nolan M."/>
            <person name="Ohm R."/>
            <person name="Pangilinan J."/>
            <person name="Park H.-J."/>
            <person name="Ramirez L."/>
            <person name="Alfaro M."/>
            <person name="Sun H."/>
            <person name="Tritt A."/>
            <person name="Yoshinaga Y."/>
            <person name="Zwiers L.-H."/>
            <person name="Turgeon B."/>
            <person name="Goodwin S."/>
            <person name="Spatafora J."/>
            <person name="Crous P."/>
            <person name="Grigoriev I."/>
        </authorList>
    </citation>
    <scope>NUCLEOTIDE SEQUENCE</scope>
    <source>
        <strain evidence="3 5">CBS 304.34</strain>
    </source>
</reference>
<proteinExistence type="predicted"/>
<evidence type="ECO:0000313" key="5">
    <source>
        <dbReference type="RefSeq" id="XP_033575549.1"/>
    </source>
</evidence>
<dbReference type="Proteomes" id="UP000504636">
    <property type="component" value="Unplaced"/>
</dbReference>
<organism evidence="3">
    <name type="scientific">Mytilinidion resinicola</name>
    <dbReference type="NCBI Taxonomy" id="574789"/>
    <lineage>
        <taxon>Eukaryota</taxon>
        <taxon>Fungi</taxon>
        <taxon>Dikarya</taxon>
        <taxon>Ascomycota</taxon>
        <taxon>Pezizomycotina</taxon>
        <taxon>Dothideomycetes</taxon>
        <taxon>Pleosporomycetidae</taxon>
        <taxon>Mytilinidiales</taxon>
        <taxon>Mytilinidiaceae</taxon>
        <taxon>Mytilinidion</taxon>
    </lineage>
</organism>
<dbReference type="GeneID" id="54466574"/>
<feature type="region of interest" description="Disordered" evidence="1">
    <location>
        <begin position="36"/>
        <end position="57"/>
    </location>
</feature>
<feature type="compositionally biased region" description="Pro residues" evidence="1">
    <location>
        <begin position="46"/>
        <end position="57"/>
    </location>
</feature>
<keyword evidence="2" id="KW-0812">Transmembrane</keyword>
<evidence type="ECO:0000256" key="1">
    <source>
        <dbReference type="SAM" id="MobiDB-lite"/>
    </source>
</evidence>
<dbReference type="RefSeq" id="XP_033575549.1">
    <property type="nucleotide sequence ID" value="XM_033725681.1"/>
</dbReference>
<reference evidence="5" key="3">
    <citation type="submission" date="2025-04" db="UniProtKB">
        <authorList>
            <consortium name="RefSeq"/>
        </authorList>
    </citation>
    <scope>IDENTIFICATION</scope>
    <source>
        <strain evidence="5">CBS 304.34</strain>
    </source>
</reference>
<evidence type="ECO:0000313" key="3">
    <source>
        <dbReference type="EMBL" id="KAF2808585.1"/>
    </source>
</evidence>
<feature type="compositionally biased region" description="Polar residues" evidence="1">
    <location>
        <begin position="1"/>
        <end position="15"/>
    </location>
</feature>
<evidence type="ECO:0000313" key="4">
    <source>
        <dbReference type="Proteomes" id="UP000504636"/>
    </source>
</evidence>
<dbReference type="AlphaFoldDB" id="A0A6A6YKT6"/>
<dbReference type="OrthoDB" id="10624619at2759"/>
<reference evidence="5" key="2">
    <citation type="submission" date="2020-04" db="EMBL/GenBank/DDBJ databases">
        <authorList>
            <consortium name="NCBI Genome Project"/>
        </authorList>
    </citation>
    <scope>NUCLEOTIDE SEQUENCE</scope>
    <source>
        <strain evidence="5">CBS 304.34</strain>
    </source>
</reference>
<sequence length="224" mass="24033">MSHQNTTSGPSNLPTYPTPKYLPGPYSHSPAFSVIAFPDDTKDEPPPYASPPPPLPPAPQLPYRPYIPIIPKFHGKRRKLHLALTIFLLMILVVVTGVIIRGLYHSQLPKPTPTPTTTPAPNVTVTETITTISTTRVYDPPPSIDPDSGSDLETSKALHSGPIPTTLMSQYTGSWVTSVVLHTVTAPVPLQTLASLVVVTAPTLQISLTPAEPMTAPLWVTSTA</sequence>
<name>A0A6A6YKT6_9PEZI</name>
<feature type="region of interest" description="Disordered" evidence="1">
    <location>
        <begin position="135"/>
        <end position="155"/>
    </location>
</feature>
<gene>
    <name evidence="3 5" type="ORF">BDZ99DRAFT_522124</name>
</gene>
<feature type="region of interest" description="Disordered" evidence="1">
    <location>
        <begin position="1"/>
        <end position="24"/>
    </location>
</feature>
<evidence type="ECO:0000256" key="2">
    <source>
        <dbReference type="SAM" id="Phobius"/>
    </source>
</evidence>
<keyword evidence="2" id="KW-1133">Transmembrane helix</keyword>
<accession>A0A6A6YKT6</accession>
<feature type="transmembrane region" description="Helical" evidence="2">
    <location>
        <begin position="82"/>
        <end position="104"/>
    </location>
</feature>
<keyword evidence="4" id="KW-1185">Reference proteome</keyword>
<keyword evidence="2" id="KW-0472">Membrane</keyword>
<protein>
    <submittedName>
        <fullName evidence="3 5">Uncharacterized protein</fullName>
    </submittedName>
</protein>